<dbReference type="Gene3D" id="1.10.10.60">
    <property type="entry name" value="Homeodomain-like"/>
    <property type="match status" value="1"/>
</dbReference>
<dbReference type="KEGG" id="smai:EXU30_06915"/>
<dbReference type="GO" id="GO:0000976">
    <property type="term" value="F:transcription cis-regulatory region binding"/>
    <property type="evidence" value="ECO:0007669"/>
    <property type="project" value="UniProtKB-ARBA"/>
</dbReference>
<dbReference type="Pfam" id="PF04963">
    <property type="entry name" value="Sigma54_CBD"/>
    <property type="match status" value="1"/>
</dbReference>
<dbReference type="GO" id="GO:0006352">
    <property type="term" value="P:DNA-templated transcription initiation"/>
    <property type="evidence" value="ECO:0007669"/>
    <property type="project" value="InterPro"/>
</dbReference>
<dbReference type="PANTHER" id="PTHR32248">
    <property type="entry name" value="RNA POLYMERASE SIGMA-54 FACTOR"/>
    <property type="match status" value="1"/>
</dbReference>
<dbReference type="GO" id="GO:0032993">
    <property type="term" value="C:protein-DNA complex"/>
    <property type="evidence" value="ECO:0007669"/>
    <property type="project" value="UniProtKB-ARBA"/>
</dbReference>
<evidence type="ECO:0000259" key="13">
    <source>
        <dbReference type="Pfam" id="PF04963"/>
    </source>
</evidence>
<keyword evidence="6 10" id="KW-0805">Transcription regulation</keyword>
<evidence type="ECO:0000256" key="6">
    <source>
        <dbReference type="ARBA" id="ARBA00023015"/>
    </source>
</evidence>
<feature type="region of interest" description="Disordered" evidence="11">
    <location>
        <begin position="115"/>
        <end position="134"/>
    </location>
</feature>
<evidence type="ECO:0000313" key="15">
    <source>
        <dbReference type="Proteomes" id="UP000291106"/>
    </source>
</evidence>
<dbReference type="NCBIfam" id="NF004595">
    <property type="entry name" value="PRK05932.1-2"/>
    <property type="match status" value="1"/>
</dbReference>
<gene>
    <name evidence="14" type="ORF">EXU30_06915</name>
</gene>
<dbReference type="OrthoDB" id="9814402at2"/>
<dbReference type="PROSITE" id="PS00718">
    <property type="entry name" value="SIGMA54_2"/>
    <property type="match status" value="1"/>
</dbReference>
<dbReference type="GO" id="GO:0016987">
    <property type="term" value="F:sigma factor activity"/>
    <property type="evidence" value="ECO:0007669"/>
    <property type="project" value="UniProtKB-KW"/>
</dbReference>
<dbReference type="PROSITE" id="PS00717">
    <property type="entry name" value="SIGMA54_1"/>
    <property type="match status" value="1"/>
</dbReference>
<dbReference type="Pfam" id="PF04552">
    <property type="entry name" value="Sigma54_DBD"/>
    <property type="match status" value="1"/>
</dbReference>
<evidence type="ECO:0000256" key="2">
    <source>
        <dbReference type="ARBA" id="ARBA00019942"/>
    </source>
</evidence>
<evidence type="ECO:0000256" key="9">
    <source>
        <dbReference type="ARBA" id="ARBA00023163"/>
    </source>
</evidence>
<dbReference type="PRINTS" id="PR00045">
    <property type="entry name" value="SIGMA54FCT"/>
</dbReference>
<accession>A0A411PFT4</accession>
<keyword evidence="8 10" id="KW-0238">DNA-binding</keyword>
<dbReference type="NCBIfam" id="TIGR02395">
    <property type="entry name" value="rpoN_sigma"/>
    <property type="match status" value="1"/>
</dbReference>
<keyword evidence="4 10" id="KW-0808">Transferase</keyword>
<comment type="function">
    <text evidence="10">Sigma factors are initiation factors that promote the attachment of RNA polymerase to specific initiation sites and are then released.</text>
</comment>
<proteinExistence type="inferred from homology"/>
<dbReference type="PANTHER" id="PTHR32248:SF4">
    <property type="entry name" value="RNA POLYMERASE SIGMA-54 FACTOR"/>
    <property type="match status" value="1"/>
</dbReference>
<evidence type="ECO:0000256" key="3">
    <source>
        <dbReference type="ARBA" id="ARBA00022478"/>
    </source>
</evidence>
<evidence type="ECO:0000256" key="8">
    <source>
        <dbReference type="ARBA" id="ARBA00023125"/>
    </source>
</evidence>
<dbReference type="AlphaFoldDB" id="A0A411PFT4"/>
<evidence type="ECO:0000256" key="4">
    <source>
        <dbReference type="ARBA" id="ARBA00022679"/>
    </source>
</evidence>
<dbReference type="InterPro" id="IPR007634">
    <property type="entry name" value="RNA_pol_sigma_54_DNA-bd"/>
</dbReference>
<name>A0A411PFT4_9GAMM</name>
<dbReference type="InterPro" id="IPR007046">
    <property type="entry name" value="RNA_pol_sigma_54_core-bd"/>
</dbReference>
<dbReference type="Gene3D" id="1.10.10.1330">
    <property type="entry name" value="RNA polymerase sigma-54 factor, core-binding domain"/>
    <property type="match status" value="1"/>
</dbReference>
<evidence type="ECO:0000256" key="11">
    <source>
        <dbReference type="SAM" id="MobiDB-lite"/>
    </source>
</evidence>
<evidence type="ECO:0000313" key="14">
    <source>
        <dbReference type="EMBL" id="QBF82457.1"/>
    </source>
</evidence>
<dbReference type="RefSeq" id="WP_130598604.1">
    <property type="nucleotide sequence ID" value="NZ_CP036200.1"/>
</dbReference>
<dbReference type="GO" id="GO:0016779">
    <property type="term" value="F:nucleotidyltransferase activity"/>
    <property type="evidence" value="ECO:0007669"/>
    <property type="project" value="UniProtKB-KW"/>
</dbReference>
<dbReference type="NCBIfam" id="NF009118">
    <property type="entry name" value="PRK12469.1"/>
    <property type="match status" value="1"/>
</dbReference>
<keyword evidence="3 10" id="KW-0240">DNA-directed RNA polymerase</keyword>
<keyword evidence="9 10" id="KW-0804">Transcription</keyword>
<feature type="compositionally biased region" description="Polar residues" evidence="11">
    <location>
        <begin position="115"/>
        <end position="124"/>
    </location>
</feature>
<dbReference type="EMBL" id="CP036200">
    <property type="protein sequence ID" value="QBF82457.1"/>
    <property type="molecule type" value="Genomic_DNA"/>
</dbReference>
<feature type="compositionally biased region" description="Polar residues" evidence="11">
    <location>
        <begin position="71"/>
        <end position="85"/>
    </location>
</feature>
<evidence type="ECO:0000256" key="1">
    <source>
        <dbReference type="ARBA" id="ARBA00008798"/>
    </source>
</evidence>
<protein>
    <recommendedName>
        <fullName evidence="2 10">RNA polymerase sigma-54 factor</fullName>
    </recommendedName>
</protein>
<comment type="similarity">
    <text evidence="1 10">Belongs to the sigma-54 factor family.</text>
</comment>
<sequence length="496" mass="55589">MKASLQLKMGQHLTMTPQLQQAIRLLQLSSLELQQEIQQALDSNPLLEVEEFYDGKDASKDKQDQADTDFSEASQKSAETDTSNVDLADSLNKESMPDELPMDTTWDEVYTASPVASTGATSSGSRDDDMPFQGETTEGLYEHLEWQKNLTPFSDTDLAIATAIIDAIDDTGYLTQSTEDILSAMGDEEVELEEVEAVLKRIQHFDPIGVAARDLSECLLIQLAQFPNDTPHIDNARMLIANYLDLIAGRDFRLLMRKTKLKEDELREAIHLIQSLNPKPGAAITPSDDEYVIPDVSVLKKNGRWVVELNPDNMPKIGVNQHYASMARSTKSQADSQFIRGHLQEAKWFIKSLESRNDTLLKVANCIVQFQQGFFEYGEEAMKPMVLNDIAEAVEMHESTISRVTTQKYMHTPRGLFELKYFFSSHVSTDDGGECSSTAIRAFIKKLVAAENQKKPLSDSKMAQLLAEQGINVARRTIAKYREAMLIPPSNQRKSL</sequence>
<keyword evidence="5 10" id="KW-0548">Nucleotidyltransferase</keyword>
<dbReference type="PIRSF" id="PIRSF000774">
    <property type="entry name" value="RpoN"/>
    <property type="match status" value="1"/>
</dbReference>
<dbReference type="InterPro" id="IPR038709">
    <property type="entry name" value="RpoN_core-bd_sf"/>
</dbReference>
<evidence type="ECO:0000259" key="12">
    <source>
        <dbReference type="Pfam" id="PF04552"/>
    </source>
</evidence>
<feature type="domain" description="RNA polymerase sigma factor 54 DNA-binding" evidence="12">
    <location>
        <begin position="337"/>
        <end position="494"/>
    </location>
</feature>
<evidence type="ECO:0000256" key="5">
    <source>
        <dbReference type="ARBA" id="ARBA00022695"/>
    </source>
</evidence>
<dbReference type="GO" id="GO:0000428">
    <property type="term" value="C:DNA-directed RNA polymerase complex"/>
    <property type="evidence" value="ECO:0007669"/>
    <property type="project" value="UniProtKB-KW"/>
</dbReference>
<evidence type="ECO:0000256" key="10">
    <source>
        <dbReference type="PIRNR" id="PIRNR000774"/>
    </source>
</evidence>
<dbReference type="InterPro" id="IPR000394">
    <property type="entry name" value="RNA_pol_sigma_54"/>
</dbReference>
<dbReference type="GO" id="GO:0001216">
    <property type="term" value="F:DNA-binding transcription activator activity"/>
    <property type="evidence" value="ECO:0007669"/>
    <property type="project" value="InterPro"/>
</dbReference>
<keyword evidence="7 10" id="KW-0731">Sigma factor</keyword>
<keyword evidence="15" id="KW-1185">Reference proteome</keyword>
<evidence type="ECO:0000256" key="7">
    <source>
        <dbReference type="ARBA" id="ARBA00023082"/>
    </source>
</evidence>
<feature type="region of interest" description="Disordered" evidence="11">
    <location>
        <begin position="57"/>
        <end position="99"/>
    </location>
</feature>
<dbReference type="FunFam" id="1.10.10.60:FF:000045">
    <property type="entry name" value="RNA polymerase sigma-54 factor"/>
    <property type="match status" value="1"/>
</dbReference>
<feature type="domain" description="RNA polymerase sigma factor 54 core-binding" evidence="13">
    <location>
        <begin position="136"/>
        <end position="323"/>
    </location>
</feature>
<dbReference type="Proteomes" id="UP000291106">
    <property type="component" value="Chromosome"/>
</dbReference>
<dbReference type="PROSITE" id="PS50044">
    <property type="entry name" value="SIGMA54_3"/>
    <property type="match status" value="1"/>
</dbReference>
<reference evidence="14 15" key="1">
    <citation type="submission" date="2019-02" db="EMBL/GenBank/DDBJ databases">
        <title>Shewanella sp. D4-2 isolated from Dokdo Island.</title>
        <authorList>
            <person name="Baek K."/>
        </authorList>
    </citation>
    <scope>NUCLEOTIDE SEQUENCE [LARGE SCALE GENOMIC DNA]</scope>
    <source>
        <strain evidence="14 15">D4-2</strain>
    </source>
</reference>
<dbReference type="Pfam" id="PF00309">
    <property type="entry name" value="Sigma54_AID"/>
    <property type="match status" value="1"/>
</dbReference>
<organism evidence="14 15">
    <name type="scientific">Shewanella maritima</name>
    <dbReference type="NCBI Taxonomy" id="2520507"/>
    <lineage>
        <taxon>Bacteria</taxon>
        <taxon>Pseudomonadati</taxon>
        <taxon>Pseudomonadota</taxon>
        <taxon>Gammaproteobacteria</taxon>
        <taxon>Alteromonadales</taxon>
        <taxon>Shewanellaceae</taxon>
        <taxon>Shewanella</taxon>
    </lineage>
</organism>
<dbReference type="FunFam" id="1.10.10.1330:FF:000001">
    <property type="entry name" value="RNA polymerase sigma-54 factor"/>
    <property type="match status" value="1"/>
</dbReference>